<dbReference type="EC" id="2.1.1.222" evidence="2"/>
<dbReference type="GO" id="GO:0102208">
    <property type="term" value="F:2-polyprenyl-6-hydroxyphenol methylase activity"/>
    <property type="evidence" value="ECO:0007669"/>
    <property type="project" value="UniProtKB-EC"/>
</dbReference>
<dbReference type="PATRIC" id="fig|507626.3.peg.2359"/>
<dbReference type="InterPro" id="IPR029063">
    <property type="entry name" value="SAM-dependent_MTases_sf"/>
</dbReference>
<dbReference type="CDD" id="cd02440">
    <property type="entry name" value="AdoMet_MTases"/>
    <property type="match status" value="1"/>
</dbReference>
<dbReference type="STRING" id="507626.LOKO_02364"/>
<dbReference type="Gene3D" id="3.40.50.150">
    <property type="entry name" value="Vaccinia Virus protein VP39"/>
    <property type="match status" value="1"/>
</dbReference>
<dbReference type="InterPro" id="IPR013217">
    <property type="entry name" value="Methyltransf_12"/>
</dbReference>
<organism evidence="2 3">
    <name type="scientific">Halomonas chromatireducens</name>
    <dbReference type="NCBI Taxonomy" id="507626"/>
    <lineage>
        <taxon>Bacteria</taxon>
        <taxon>Pseudomonadati</taxon>
        <taxon>Pseudomonadota</taxon>
        <taxon>Gammaproteobacteria</taxon>
        <taxon>Oceanospirillales</taxon>
        <taxon>Halomonadaceae</taxon>
        <taxon>Halomonas</taxon>
    </lineage>
</organism>
<keyword evidence="2" id="KW-0489">Methyltransferase</keyword>
<dbReference type="KEGG" id="hco:LOKO_02364"/>
<feature type="domain" description="Methyltransferase type 12" evidence="1">
    <location>
        <begin position="59"/>
        <end position="156"/>
    </location>
</feature>
<dbReference type="Proteomes" id="UP000063387">
    <property type="component" value="Chromosome"/>
</dbReference>
<dbReference type="EMBL" id="CP014226">
    <property type="protein sequence ID" value="AMD01424.1"/>
    <property type="molecule type" value="Genomic_DNA"/>
</dbReference>
<keyword evidence="2" id="KW-0830">Ubiquinone</keyword>
<sequence length="228" mass="25163">MLGLGRGGKGDIYRLTTGAESTGNQAMFRSWVYDSLILRLTARWYAEVLKRLPAGAVLLDVGIGTAGALAANAETVRCKGVRITGIDIDADYIVRARRRLEETALGAHAEVRLESVYDHRAGPYDAVYFSASFMLLPEPERALRHCTALLSPGGRIFFTQTIQQRPSRGMEWFKPMLKRLTSIDFGRVTYEDAFKAQLDAAGLSLEELTVLSRHGNRASCLAVARPRS</sequence>
<reference evidence="2 3" key="2">
    <citation type="submission" date="2016-02" db="EMBL/GenBank/DDBJ databases">
        <authorList>
            <person name="Wen L."/>
            <person name="He K."/>
            <person name="Yang H."/>
        </authorList>
    </citation>
    <scope>NUCLEOTIDE SEQUENCE [LARGE SCALE GENOMIC DNA]</scope>
    <source>
        <strain evidence="2 3">AGD 8-3</strain>
    </source>
</reference>
<evidence type="ECO:0000259" key="1">
    <source>
        <dbReference type="Pfam" id="PF08242"/>
    </source>
</evidence>
<evidence type="ECO:0000313" key="2">
    <source>
        <dbReference type="EMBL" id="AMD01424.1"/>
    </source>
</evidence>
<keyword evidence="3" id="KW-1185">Reference proteome</keyword>
<dbReference type="GO" id="GO:0032259">
    <property type="term" value="P:methylation"/>
    <property type="evidence" value="ECO:0007669"/>
    <property type="project" value="UniProtKB-KW"/>
</dbReference>
<dbReference type="Pfam" id="PF08242">
    <property type="entry name" value="Methyltransf_12"/>
    <property type="match status" value="1"/>
</dbReference>
<reference evidence="2 3" key="1">
    <citation type="journal article" date="2016" name="Genome Announc.">
        <title>Draft Genome Sequence of 'Halomonas chromatireducens' Strain AGD 8-3, a Haloalkaliphilic Chromate- and Selenite-Reducing Gammaproteobacterium.</title>
        <authorList>
            <person name="Sharko F.S."/>
            <person name="Shapovalova A.A."/>
            <person name="Tsygankova S.V."/>
            <person name="Komova A.V."/>
            <person name="Boulygina E.S."/>
            <person name="Teslyuk A.B."/>
            <person name="Gotovtsev P.M."/>
            <person name="Namsaraev Z.B."/>
            <person name="Khijniak T.V."/>
            <person name="Nedoluzhko A.V."/>
            <person name="Vasilov R.G."/>
        </authorList>
    </citation>
    <scope>NUCLEOTIDE SEQUENCE [LARGE SCALE GENOMIC DNA]</scope>
    <source>
        <strain evidence="2 3">AGD 8-3</strain>
    </source>
</reference>
<accession>A0A0X8HF21</accession>
<dbReference type="AlphaFoldDB" id="A0A0X8HF21"/>
<gene>
    <name evidence="2" type="primary">ubiG_3</name>
    <name evidence="2" type="ORF">LOKO_02364</name>
</gene>
<protein>
    <submittedName>
        <fullName evidence="2">Ubiquinone biosynthesis O-methyltransferase</fullName>
        <ecNumber evidence="2">2.1.1.222</ecNumber>
    </submittedName>
</protein>
<dbReference type="SUPFAM" id="SSF53335">
    <property type="entry name" value="S-adenosyl-L-methionine-dependent methyltransferases"/>
    <property type="match status" value="1"/>
</dbReference>
<keyword evidence="2" id="KW-0808">Transferase</keyword>
<evidence type="ECO:0000313" key="3">
    <source>
        <dbReference type="Proteomes" id="UP000063387"/>
    </source>
</evidence>
<proteinExistence type="predicted"/>
<name>A0A0X8HF21_9GAMM</name>